<dbReference type="PANTHER" id="PTHR45339:SF1">
    <property type="entry name" value="HYBRID SIGNAL TRANSDUCTION HISTIDINE KINASE J"/>
    <property type="match status" value="1"/>
</dbReference>
<dbReference type="InterPro" id="IPR011006">
    <property type="entry name" value="CheY-like_superfamily"/>
</dbReference>
<dbReference type="PANTHER" id="PTHR45339">
    <property type="entry name" value="HYBRID SIGNAL TRANSDUCTION HISTIDINE KINASE J"/>
    <property type="match status" value="1"/>
</dbReference>
<gene>
    <name evidence="18" type="ORF">P4T90_06025</name>
</gene>
<dbReference type="CDD" id="cd17546">
    <property type="entry name" value="REC_hyHK_CKI1_RcsC-like"/>
    <property type="match status" value="1"/>
</dbReference>
<dbReference type="Gene3D" id="3.30.450.40">
    <property type="match status" value="1"/>
</dbReference>
<dbReference type="SMART" id="SM00448">
    <property type="entry name" value="REC"/>
    <property type="match status" value="1"/>
</dbReference>
<dbReference type="PROSITE" id="PS50885">
    <property type="entry name" value="HAMP"/>
    <property type="match status" value="1"/>
</dbReference>
<dbReference type="CDD" id="cd00082">
    <property type="entry name" value="HisKA"/>
    <property type="match status" value="1"/>
</dbReference>
<dbReference type="Pfam" id="PF02518">
    <property type="entry name" value="HATPase_c"/>
    <property type="match status" value="1"/>
</dbReference>
<proteinExistence type="predicted"/>
<comment type="subcellular location">
    <subcellularLocation>
        <location evidence="2">Cell membrane</location>
        <topology evidence="2">Multi-pass membrane protein</topology>
    </subcellularLocation>
</comment>
<dbReference type="InterPro" id="IPR005467">
    <property type="entry name" value="His_kinase_dom"/>
</dbReference>
<keyword evidence="9 18" id="KW-0067">ATP-binding</keyword>
<keyword evidence="5 12" id="KW-0597">Phosphoprotein</keyword>
<evidence type="ECO:0000259" key="17">
    <source>
        <dbReference type="PROSITE" id="PS50885"/>
    </source>
</evidence>
<keyword evidence="14" id="KW-1133">Transmembrane helix</keyword>
<dbReference type="InterPro" id="IPR036890">
    <property type="entry name" value="HATPase_C_sf"/>
</dbReference>
<dbReference type="InterPro" id="IPR004358">
    <property type="entry name" value="Sig_transdc_His_kin-like_C"/>
</dbReference>
<feature type="transmembrane region" description="Helical" evidence="14">
    <location>
        <begin position="6"/>
        <end position="29"/>
    </location>
</feature>
<dbReference type="InterPro" id="IPR001789">
    <property type="entry name" value="Sig_transdc_resp-reg_receiver"/>
</dbReference>
<evidence type="ECO:0000256" key="2">
    <source>
        <dbReference type="ARBA" id="ARBA00004651"/>
    </source>
</evidence>
<dbReference type="Pfam" id="PF00072">
    <property type="entry name" value="Response_reg"/>
    <property type="match status" value="1"/>
</dbReference>
<dbReference type="Pfam" id="PF00672">
    <property type="entry name" value="HAMP"/>
    <property type="match status" value="1"/>
</dbReference>
<feature type="domain" description="Histidine kinase" evidence="15">
    <location>
        <begin position="520"/>
        <end position="753"/>
    </location>
</feature>
<dbReference type="Gene3D" id="1.10.287.130">
    <property type="match status" value="1"/>
</dbReference>
<keyword evidence="6" id="KW-0808">Transferase</keyword>
<accession>A0ABU6MHW4</accession>
<sequence length="922" mass="103829">MSFKKKQFIGFGAIMALISIMLIIILTMINHMKGSIVEIVEDRFQKVRTIVDLQQKFASTDRELLFLATDGQKSDVQTSIHLIEENDTAIKEDVDTLRKTINLKKASILLNATESKYNQYKELETSIIQAVQTKVSNSELQILVNQQSKQRISLINSINQFKNLQESQLDKSFAQSNSTYQQMLGFIFATIILCILAGILIATWVIKSTAKNLKQITHVIEAVDFDNIEALPHIEVRTEDEIGNIASAFNQMAASLKEFNQKEEEYKKEIEDKNWIQTRLAEVATMYQRIDHIETLADRFISKIVSLLDASLGSFYIKRGEGKTANFVQLASFAGQSGQAGRKKFNMGEGLMGQAAAEKQMYIIENVPEDYTVISTGLGEMKPKSIMIIPVLFEDEVAAVIEVASLQPFDALHRSLMSHVVDTLGITINSINGRMEIERLLKESQAMTEELQVQSEELQTQSEELQTQSEELQMINEQLEERTKDAEHKTFELEKVTENLEVQAMELQQSSKYKSEFLANMSHELRTPLNSILILSEMLAENSDRHLTEEDEEFARVIHSSGQDLLSLINDILDLSKVEAGKMEMLYGEMNLSELPAHIERNFAHVASDKGLELSIFKGRDVPNIFYTDEKRFRQIIKNLLSNACKFTEAGSVHVAIRKIDESSVSKWVSTTGAEYWLEVSVADTGIGISRDKQKLIFEAFQQADGATVRKYGGSGLGLSICREFARLLGGWITVDSEEGKGSIFTLYIPSLPNGMEKSAVNEEQLTQLEVAASAEVLPEPVAEMADTPEIFIETENVFKNKTVMVVDDDNRNIFALRKALNHEGMNIITANNGLECLDLLEKTDGIDIILMDIMMPDMDGYETIRRIRTDLSKRDLPIIALTAKAMKGDRDKCLEAGASDYISKPFKLEQLYSVMRVWLAK</sequence>
<dbReference type="SUPFAM" id="SSF55874">
    <property type="entry name" value="ATPase domain of HSP90 chaperone/DNA topoisomerase II/histidine kinase"/>
    <property type="match status" value="1"/>
</dbReference>
<keyword evidence="7" id="KW-0547">Nucleotide-binding</keyword>
<keyword evidence="4" id="KW-1003">Cell membrane</keyword>
<comment type="caution">
    <text evidence="18">The sequence shown here is derived from an EMBL/GenBank/DDBJ whole genome shotgun (WGS) entry which is preliminary data.</text>
</comment>
<dbReference type="SUPFAM" id="SSF52172">
    <property type="entry name" value="CheY-like"/>
    <property type="match status" value="1"/>
</dbReference>
<dbReference type="InterPro" id="IPR036097">
    <property type="entry name" value="HisK_dim/P_sf"/>
</dbReference>
<evidence type="ECO:0000256" key="14">
    <source>
        <dbReference type="SAM" id="Phobius"/>
    </source>
</evidence>
<evidence type="ECO:0000259" key="16">
    <source>
        <dbReference type="PROSITE" id="PS50110"/>
    </source>
</evidence>
<dbReference type="Gene3D" id="3.30.565.10">
    <property type="entry name" value="Histidine kinase-like ATPase, C-terminal domain"/>
    <property type="match status" value="1"/>
</dbReference>
<dbReference type="PRINTS" id="PR00344">
    <property type="entry name" value="BCTRLSENSOR"/>
</dbReference>
<dbReference type="SUPFAM" id="SSF47384">
    <property type="entry name" value="Homodimeric domain of signal transducing histidine kinase"/>
    <property type="match status" value="1"/>
</dbReference>
<evidence type="ECO:0000256" key="12">
    <source>
        <dbReference type="PROSITE-ProRule" id="PRU00169"/>
    </source>
</evidence>
<evidence type="ECO:0000256" key="9">
    <source>
        <dbReference type="ARBA" id="ARBA00022840"/>
    </source>
</evidence>
<dbReference type="EMBL" id="JARMAB010000007">
    <property type="protein sequence ID" value="MED1202650.1"/>
    <property type="molecule type" value="Genomic_DNA"/>
</dbReference>
<organism evidence="18 19">
    <name type="scientific">Heyndrickxia acidicola</name>
    <dbReference type="NCBI Taxonomy" id="209389"/>
    <lineage>
        <taxon>Bacteria</taxon>
        <taxon>Bacillati</taxon>
        <taxon>Bacillota</taxon>
        <taxon>Bacilli</taxon>
        <taxon>Bacillales</taxon>
        <taxon>Bacillaceae</taxon>
        <taxon>Heyndrickxia</taxon>
    </lineage>
</organism>
<dbReference type="SMART" id="SM00388">
    <property type="entry name" value="HisKA"/>
    <property type="match status" value="1"/>
</dbReference>
<evidence type="ECO:0000256" key="7">
    <source>
        <dbReference type="ARBA" id="ARBA00022741"/>
    </source>
</evidence>
<evidence type="ECO:0000256" key="11">
    <source>
        <dbReference type="ARBA" id="ARBA00023136"/>
    </source>
</evidence>
<evidence type="ECO:0000256" key="10">
    <source>
        <dbReference type="ARBA" id="ARBA00023012"/>
    </source>
</evidence>
<feature type="domain" description="HAMP" evidence="17">
    <location>
        <begin position="207"/>
        <end position="261"/>
    </location>
</feature>
<evidence type="ECO:0000256" key="1">
    <source>
        <dbReference type="ARBA" id="ARBA00000085"/>
    </source>
</evidence>
<dbReference type="EC" id="2.7.13.3" evidence="3"/>
<dbReference type="Pfam" id="PF12729">
    <property type="entry name" value="4HB_MCP_1"/>
    <property type="match status" value="1"/>
</dbReference>
<evidence type="ECO:0000256" key="6">
    <source>
        <dbReference type="ARBA" id="ARBA00022679"/>
    </source>
</evidence>
<dbReference type="PROSITE" id="PS50109">
    <property type="entry name" value="HIS_KIN"/>
    <property type="match status" value="1"/>
</dbReference>
<evidence type="ECO:0000256" key="3">
    <source>
        <dbReference type="ARBA" id="ARBA00012438"/>
    </source>
</evidence>
<name>A0ABU6MHW4_9BACI</name>
<comment type="catalytic activity">
    <reaction evidence="1">
        <text>ATP + protein L-histidine = ADP + protein N-phospho-L-histidine.</text>
        <dbReference type="EC" id="2.7.13.3"/>
    </reaction>
</comment>
<dbReference type="RefSeq" id="WP_066267135.1">
    <property type="nucleotide sequence ID" value="NZ_JARMAB010000007.1"/>
</dbReference>
<dbReference type="InterPro" id="IPR003018">
    <property type="entry name" value="GAF"/>
</dbReference>
<dbReference type="PROSITE" id="PS50110">
    <property type="entry name" value="RESPONSE_REGULATORY"/>
    <property type="match status" value="1"/>
</dbReference>
<evidence type="ECO:0000256" key="5">
    <source>
        <dbReference type="ARBA" id="ARBA00022553"/>
    </source>
</evidence>
<evidence type="ECO:0000256" key="13">
    <source>
        <dbReference type="SAM" id="Coils"/>
    </source>
</evidence>
<evidence type="ECO:0000256" key="8">
    <source>
        <dbReference type="ARBA" id="ARBA00022777"/>
    </source>
</evidence>
<dbReference type="Gene3D" id="6.10.340.10">
    <property type="match status" value="1"/>
</dbReference>
<dbReference type="GO" id="GO:0005524">
    <property type="term" value="F:ATP binding"/>
    <property type="evidence" value="ECO:0007669"/>
    <property type="project" value="UniProtKB-KW"/>
</dbReference>
<keyword evidence="19" id="KW-1185">Reference proteome</keyword>
<dbReference type="CDD" id="cd06225">
    <property type="entry name" value="HAMP"/>
    <property type="match status" value="1"/>
</dbReference>
<dbReference type="InterPro" id="IPR029016">
    <property type="entry name" value="GAF-like_dom_sf"/>
</dbReference>
<keyword evidence="13" id="KW-0175">Coiled coil</keyword>
<protein>
    <recommendedName>
        <fullName evidence="3">histidine kinase</fullName>
        <ecNumber evidence="3">2.7.13.3</ecNumber>
    </recommendedName>
</protein>
<feature type="modified residue" description="4-aspartylphosphate" evidence="12">
    <location>
        <position position="853"/>
    </location>
</feature>
<evidence type="ECO:0000313" key="19">
    <source>
        <dbReference type="Proteomes" id="UP001341444"/>
    </source>
</evidence>
<dbReference type="InterPro" id="IPR003660">
    <property type="entry name" value="HAMP_dom"/>
</dbReference>
<dbReference type="Pfam" id="PF13185">
    <property type="entry name" value="GAF_2"/>
    <property type="match status" value="1"/>
</dbReference>
<keyword evidence="11 14" id="KW-0472">Membrane</keyword>
<dbReference type="CDD" id="cd16922">
    <property type="entry name" value="HATPase_EvgS-ArcB-TorS-like"/>
    <property type="match status" value="1"/>
</dbReference>
<evidence type="ECO:0000259" key="15">
    <source>
        <dbReference type="PROSITE" id="PS50109"/>
    </source>
</evidence>
<dbReference type="Pfam" id="PF00512">
    <property type="entry name" value="HisKA"/>
    <property type="match status" value="1"/>
</dbReference>
<keyword evidence="14" id="KW-0812">Transmembrane</keyword>
<dbReference type="Proteomes" id="UP001341444">
    <property type="component" value="Unassembled WGS sequence"/>
</dbReference>
<dbReference type="SMART" id="SM00387">
    <property type="entry name" value="HATPase_c"/>
    <property type="match status" value="1"/>
</dbReference>
<evidence type="ECO:0000256" key="4">
    <source>
        <dbReference type="ARBA" id="ARBA00022475"/>
    </source>
</evidence>
<reference evidence="18 19" key="1">
    <citation type="submission" date="2023-03" db="EMBL/GenBank/DDBJ databases">
        <title>Bacillus Genome Sequencing.</title>
        <authorList>
            <person name="Dunlap C."/>
        </authorList>
    </citation>
    <scope>NUCLEOTIDE SEQUENCE [LARGE SCALE GENOMIC DNA]</scope>
    <source>
        <strain evidence="18 19">B-23453</strain>
    </source>
</reference>
<feature type="transmembrane region" description="Helical" evidence="14">
    <location>
        <begin position="183"/>
        <end position="206"/>
    </location>
</feature>
<evidence type="ECO:0000313" key="18">
    <source>
        <dbReference type="EMBL" id="MED1202650.1"/>
    </source>
</evidence>
<dbReference type="SUPFAM" id="SSF55781">
    <property type="entry name" value="GAF domain-like"/>
    <property type="match status" value="1"/>
</dbReference>
<dbReference type="Gene3D" id="3.40.50.2300">
    <property type="match status" value="1"/>
</dbReference>
<dbReference type="InterPro" id="IPR024478">
    <property type="entry name" value="HlyB_4HB_MCP"/>
</dbReference>
<keyword evidence="10" id="KW-0902">Two-component regulatory system</keyword>
<dbReference type="InterPro" id="IPR003661">
    <property type="entry name" value="HisK_dim/P_dom"/>
</dbReference>
<feature type="domain" description="Response regulatory" evidence="16">
    <location>
        <begin position="803"/>
        <end position="920"/>
    </location>
</feature>
<dbReference type="InterPro" id="IPR003594">
    <property type="entry name" value="HATPase_dom"/>
</dbReference>
<keyword evidence="8" id="KW-0418">Kinase</keyword>
<feature type="coiled-coil region" evidence="13">
    <location>
        <begin position="437"/>
        <end position="496"/>
    </location>
</feature>